<evidence type="ECO:0000313" key="8">
    <source>
        <dbReference type="Proteomes" id="UP000297245"/>
    </source>
</evidence>
<accession>A0A4S8LG53</accession>
<dbReference type="InterPro" id="IPR034751">
    <property type="entry name" value="Yippee"/>
</dbReference>
<dbReference type="PANTHER" id="PTHR13848">
    <property type="entry name" value="PROTEIN YIPPEE-LIKE CG15309-RELATED"/>
    <property type="match status" value="1"/>
</dbReference>
<sequence>MSVLSVNTSAAVGEPDFSKPPSTPRRLPSIPQERPISRPRPLPPIPRALACKKCKTPVTSVSLIFPLESIPLQSRAFRGFSNRVCLFTEIHNAQLWSPKVRLMASGAHTVQELSCAKCSCYLGFKILRAHDRSERWKEGHYLLELEKLAARSDIFCPRIPHRRHVSSDSEESSS</sequence>
<dbReference type="Pfam" id="PF03226">
    <property type="entry name" value="Yippee-Mis18"/>
    <property type="match status" value="1"/>
</dbReference>
<keyword evidence="3" id="KW-0862">Zinc</keyword>
<dbReference type="Proteomes" id="UP000297245">
    <property type="component" value="Unassembled WGS sequence"/>
</dbReference>
<reference evidence="6 8" key="1">
    <citation type="journal article" date="2019" name="Nat. Ecol. Evol.">
        <title>Megaphylogeny resolves global patterns of mushroom evolution.</title>
        <authorList>
            <person name="Varga T."/>
            <person name="Krizsan K."/>
            <person name="Foldi C."/>
            <person name="Dima B."/>
            <person name="Sanchez-Garcia M."/>
            <person name="Sanchez-Ramirez S."/>
            <person name="Szollosi G.J."/>
            <person name="Szarkandi J.G."/>
            <person name="Papp V."/>
            <person name="Albert L."/>
            <person name="Andreopoulos W."/>
            <person name="Angelini C."/>
            <person name="Antonin V."/>
            <person name="Barry K.W."/>
            <person name="Bougher N.L."/>
            <person name="Buchanan P."/>
            <person name="Buyck B."/>
            <person name="Bense V."/>
            <person name="Catcheside P."/>
            <person name="Chovatia M."/>
            <person name="Cooper J."/>
            <person name="Damon W."/>
            <person name="Desjardin D."/>
            <person name="Finy P."/>
            <person name="Geml J."/>
            <person name="Haridas S."/>
            <person name="Hughes K."/>
            <person name="Justo A."/>
            <person name="Karasinski D."/>
            <person name="Kautmanova I."/>
            <person name="Kiss B."/>
            <person name="Kocsube S."/>
            <person name="Kotiranta H."/>
            <person name="LaButti K.M."/>
            <person name="Lechner B.E."/>
            <person name="Liimatainen K."/>
            <person name="Lipzen A."/>
            <person name="Lukacs Z."/>
            <person name="Mihaltcheva S."/>
            <person name="Morgado L.N."/>
            <person name="Niskanen T."/>
            <person name="Noordeloos M.E."/>
            <person name="Ohm R.A."/>
            <person name="Ortiz-Santana B."/>
            <person name="Ovrebo C."/>
            <person name="Racz N."/>
            <person name="Riley R."/>
            <person name="Savchenko A."/>
            <person name="Shiryaev A."/>
            <person name="Soop K."/>
            <person name="Spirin V."/>
            <person name="Szebenyi C."/>
            <person name="Tomsovsky M."/>
            <person name="Tulloss R.E."/>
            <person name="Uehling J."/>
            <person name="Grigoriev I.V."/>
            <person name="Vagvolgyi C."/>
            <person name="Papp T."/>
            <person name="Martin F.M."/>
            <person name="Miettinen O."/>
            <person name="Hibbett D.S."/>
            <person name="Nagy L.G."/>
        </authorList>
    </citation>
    <scope>NUCLEOTIDE SEQUENCE [LARGE SCALE GENOMIC DNA]</scope>
    <source>
        <strain evidence="6 8">CBS 962.96</strain>
    </source>
</reference>
<dbReference type="EMBL" id="ML179439">
    <property type="protein sequence ID" value="THU87703.1"/>
    <property type="molecule type" value="Genomic_DNA"/>
</dbReference>
<evidence type="ECO:0000313" key="6">
    <source>
        <dbReference type="EMBL" id="THU87703.1"/>
    </source>
</evidence>
<protein>
    <recommendedName>
        <fullName evidence="5">Yippee domain-containing protein</fullName>
    </recommendedName>
</protein>
<dbReference type="GO" id="GO:0046872">
    <property type="term" value="F:metal ion binding"/>
    <property type="evidence" value="ECO:0007669"/>
    <property type="project" value="UniProtKB-KW"/>
</dbReference>
<dbReference type="PROSITE" id="PS51792">
    <property type="entry name" value="YIPPEE"/>
    <property type="match status" value="1"/>
</dbReference>
<evidence type="ECO:0000313" key="7">
    <source>
        <dbReference type="EMBL" id="THV06822.1"/>
    </source>
</evidence>
<keyword evidence="8" id="KW-1185">Reference proteome</keyword>
<dbReference type="AlphaFoldDB" id="A0A4S8LG53"/>
<evidence type="ECO:0000256" key="4">
    <source>
        <dbReference type="SAM" id="MobiDB-lite"/>
    </source>
</evidence>
<dbReference type="InterPro" id="IPR004910">
    <property type="entry name" value="Yippee/Mis18/Cereblon"/>
</dbReference>
<evidence type="ECO:0000256" key="2">
    <source>
        <dbReference type="ARBA" id="ARBA00022723"/>
    </source>
</evidence>
<dbReference type="InterPro" id="IPR039058">
    <property type="entry name" value="Yippee_fam"/>
</dbReference>
<dbReference type="OrthoDB" id="6407410at2759"/>
<feature type="compositionally biased region" description="Polar residues" evidence="4">
    <location>
        <begin position="1"/>
        <end position="10"/>
    </location>
</feature>
<name>A0A4S8LG53_DENBC</name>
<organism evidence="6 8">
    <name type="scientific">Dendrothele bispora (strain CBS 962.96)</name>
    <dbReference type="NCBI Taxonomy" id="1314807"/>
    <lineage>
        <taxon>Eukaryota</taxon>
        <taxon>Fungi</taxon>
        <taxon>Dikarya</taxon>
        <taxon>Basidiomycota</taxon>
        <taxon>Agaricomycotina</taxon>
        <taxon>Agaricomycetes</taxon>
        <taxon>Agaricomycetidae</taxon>
        <taxon>Agaricales</taxon>
        <taxon>Agaricales incertae sedis</taxon>
        <taxon>Dendrothele</taxon>
    </lineage>
</organism>
<proteinExistence type="inferred from homology"/>
<feature type="domain" description="Yippee" evidence="5">
    <location>
        <begin position="47"/>
        <end position="152"/>
    </location>
</feature>
<dbReference type="EMBL" id="ML179041">
    <property type="protein sequence ID" value="THV06822.1"/>
    <property type="molecule type" value="Genomic_DNA"/>
</dbReference>
<feature type="region of interest" description="Disordered" evidence="4">
    <location>
        <begin position="1"/>
        <end position="44"/>
    </location>
</feature>
<gene>
    <name evidence="7" type="ORF">K435DRAFT_711169</name>
    <name evidence="6" type="ORF">K435DRAFT_762426</name>
</gene>
<evidence type="ECO:0000259" key="5">
    <source>
        <dbReference type="PROSITE" id="PS51792"/>
    </source>
</evidence>
<evidence type="ECO:0000256" key="1">
    <source>
        <dbReference type="ARBA" id="ARBA00005613"/>
    </source>
</evidence>
<evidence type="ECO:0000256" key="3">
    <source>
        <dbReference type="ARBA" id="ARBA00022833"/>
    </source>
</evidence>
<comment type="similarity">
    <text evidence="1">Belongs to the yippee family.</text>
</comment>
<keyword evidence="2" id="KW-0479">Metal-binding</keyword>